<keyword evidence="1" id="KW-0548">Nucleotidyltransferase</keyword>
<dbReference type="PANTHER" id="PTHR21485">
    <property type="entry name" value="HAD SUPERFAMILY MEMBERS CMAS AND KDSC"/>
    <property type="match status" value="1"/>
</dbReference>
<dbReference type="SUPFAM" id="SSF53448">
    <property type="entry name" value="Nucleotide-diphospho-sugar transferases"/>
    <property type="match status" value="1"/>
</dbReference>
<name>A0AAC9YT18_9ACTN</name>
<evidence type="ECO:0000313" key="1">
    <source>
        <dbReference type="EMBL" id="ASY11442.1"/>
    </source>
</evidence>
<dbReference type="AlphaFoldDB" id="A0AAC9YT18"/>
<dbReference type="Pfam" id="PF02348">
    <property type="entry name" value="CTP_transf_3"/>
    <property type="match status" value="1"/>
</dbReference>
<dbReference type="EMBL" id="CP016770">
    <property type="protein sequence ID" value="ASY11442.1"/>
    <property type="molecule type" value="Genomic_DNA"/>
</dbReference>
<dbReference type="Gene3D" id="3.90.550.10">
    <property type="entry name" value="Spore Coat Polysaccharide Biosynthesis Protein SpsA, Chain A"/>
    <property type="match status" value="1"/>
</dbReference>
<dbReference type="RefSeq" id="WP_095695882.1">
    <property type="nucleotide sequence ID" value="NZ_CP016770.1"/>
</dbReference>
<reference evidence="1 2" key="1">
    <citation type="submission" date="2016-07" db="EMBL/GenBank/DDBJ databases">
        <title>High microdiversification within the ubiquitous acI lineage of Actinobacteria.</title>
        <authorList>
            <person name="Neuenschwander S.M."/>
            <person name="Salcher M."/>
            <person name="Ghai R."/>
            <person name="Pernthaler J."/>
        </authorList>
    </citation>
    <scope>NUCLEOTIDE SEQUENCE [LARGE SCALE GENOMIC DNA]</scope>
    <source>
        <strain evidence="1">MMS-21-155</strain>
    </source>
</reference>
<dbReference type="InterPro" id="IPR003329">
    <property type="entry name" value="Cytidylyl_trans"/>
</dbReference>
<keyword evidence="1" id="KW-0808">Transferase</keyword>
<keyword evidence="2" id="KW-1185">Reference proteome</keyword>
<proteinExistence type="predicted"/>
<gene>
    <name evidence="1" type="ORF">A1s21155_00180</name>
</gene>
<dbReference type="CDD" id="cd02513">
    <property type="entry name" value="CMP-NeuAc_Synthase"/>
    <property type="match status" value="1"/>
</dbReference>
<protein>
    <submittedName>
        <fullName evidence="1">N-acylneuraminate cytidylyltransferase</fullName>
    </submittedName>
</protein>
<dbReference type="GO" id="GO:0008781">
    <property type="term" value="F:N-acylneuraminate cytidylyltransferase activity"/>
    <property type="evidence" value="ECO:0007669"/>
    <property type="project" value="TreeGrafter"/>
</dbReference>
<dbReference type="Proteomes" id="UP000217216">
    <property type="component" value="Chromosome"/>
</dbReference>
<accession>A0AAC9YT18</accession>
<evidence type="ECO:0000313" key="2">
    <source>
        <dbReference type="Proteomes" id="UP000217216"/>
    </source>
</evidence>
<organism evidence="1 2">
    <name type="scientific">Candidatus Planktophila dulcis</name>
    <dbReference type="NCBI Taxonomy" id="1884914"/>
    <lineage>
        <taxon>Bacteria</taxon>
        <taxon>Bacillati</taxon>
        <taxon>Actinomycetota</taxon>
        <taxon>Actinomycetes</taxon>
        <taxon>Candidatus Nanopelagicales</taxon>
        <taxon>Candidatus Nanopelagicaceae</taxon>
        <taxon>Candidatus Planktophila</taxon>
    </lineage>
</organism>
<dbReference type="KEGG" id="plak:A1s21155_00180"/>
<dbReference type="PANTHER" id="PTHR21485:SF6">
    <property type="entry name" value="N-ACYLNEURAMINATE CYTIDYLYLTRANSFERASE-RELATED"/>
    <property type="match status" value="1"/>
</dbReference>
<dbReference type="InterPro" id="IPR050793">
    <property type="entry name" value="CMP-NeuNAc_synthase"/>
</dbReference>
<dbReference type="GeneID" id="300656560"/>
<sequence length="235" mass="26166">MTEVVSFIFARGGSRGLRDKNILDFAGKPLIAWTIEQALENPRIQRVIVSTDSPEIADISRAHGADVPFLRPAELASDTSSELLSWKHALNFLKDSEGTIPEIFLSLPCTAPLRQQDDINRNLDCLIENNGDIAISVSASLRSPYFNMVQLDGAGQASLVLRPEKEYVRRQDVPKTFDLTTVAYSSRSQYILQTDDLMAGKVFASIVDRDRAIDIDDALDFEVAEFLFKKKSGKK</sequence>
<dbReference type="InterPro" id="IPR029044">
    <property type="entry name" value="Nucleotide-diphossugar_trans"/>
</dbReference>